<name>A0A8X6UDC0_NEPPI</name>
<evidence type="ECO:0000256" key="1">
    <source>
        <dbReference type="SAM" id="SignalP"/>
    </source>
</evidence>
<evidence type="ECO:0000313" key="3">
    <source>
        <dbReference type="Proteomes" id="UP000887013"/>
    </source>
</evidence>
<sequence>MLTLSTVLLHALAVQLSPYSVVAPPPSRTYDDHYHLRVQVICISFAFIVMELISRPSVNYCYNLGHAVEIICCEAVITNLAIHYEIPIYSLTESNRIKREIAWQL</sequence>
<dbReference type="EMBL" id="BMAW01080488">
    <property type="protein sequence ID" value="GFU19880.1"/>
    <property type="molecule type" value="Genomic_DNA"/>
</dbReference>
<gene>
    <name evidence="2" type="ORF">NPIL_437591</name>
</gene>
<evidence type="ECO:0008006" key="4">
    <source>
        <dbReference type="Google" id="ProtNLM"/>
    </source>
</evidence>
<accession>A0A8X6UDC0</accession>
<proteinExistence type="predicted"/>
<protein>
    <recommendedName>
        <fullName evidence="4">Secreted protein</fullName>
    </recommendedName>
</protein>
<reference evidence="2" key="1">
    <citation type="submission" date="2020-08" db="EMBL/GenBank/DDBJ databases">
        <title>Multicomponent nature underlies the extraordinary mechanical properties of spider dragline silk.</title>
        <authorList>
            <person name="Kono N."/>
            <person name="Nakamura H."/>
            <person name="Mori M."/>
            <person name="Yoshida Y."/>
            <person name="Ohtoshi R."/>
            <person name="Malay A.D."/>
            <person name="Moran D.A.P."/>
            <person name="Tomita M."/>
            <person name="Numata K."/>
            <person name="Arakawa K."/>
        </authorList>
    </citation>
    <scope>NUCLEOTIDE SEQUENCE</scope>
</reference>
<keyword evidence="1" id="KW-0732">Signal</keyword>
<organism evidence="2 3">
    <name type="scientific">Nephila pilipes</name>
    <name type="common">Giant wood spider</name>
    <name type="synonym">Nephila maculata</name>
    <dbReference type="NCBI Taxonomy" id="299642"/>
    <lineage>
        <taxon>Eukaryota</taxon>
        <taxon>Metazoa</taxon>
        <taxon>Ecdysozoa</taxon>
        <taxon>Arthropoda</taxon>
        <taxon>Chelicerata</taxon>
        <taxon>Arachnida</taxon>
        <taxon>Araneae</taxon>
        <taxon>Araneomorphae</taxon>
        <taxon>Entelegynae</taxon>
        <taxon>Araneoidea</taxon>
        <taxon>Nephilidae</taxon>
        <taxon>Nephila</taxon>
    </lineage>
</organism>
<evidence type="ECO:0000313" key="2">
    <source>
        <dbReference type="EMBL" id="GFU19880.1"/>
    </source>
</evidence>
<feature type="signal peptide" evidence="1">
    <location>
        <begin position="1"/>
        <end position="16"/>
    </location>
</feature>
<dbReference type="OrthoDB" id="10344718at2759"/>
<comment type="caution">
    <text evidence="2">The sequence shown here is derived from an EMBL/GenBank/DDBJ whole genome shotgun (WGS) entry which is preliminary data.</text>
</comment>
<dbReference type="AlphaFoldDB" id="A0A8X6UDC0"/>
<keyword evidence="3" id="KW-1185">Reference proteome</keyword>
<feature type="chain" id="PRO_5036494214" description="Secreted protein" evidence="1">
    <location>
        <begin position="17"/>
        <end position="105"/>
    </location>
</feature>
<dbReference type="Proteomes" id="UP000887013">
    <property type="component" value="Unassembled WGS sequence"/>
</dbReference>